<dbReference type="EMBL" id="JAPEIS010000008">
    <property type="protein sequence ID" value="KAJ8064124.1"/>
    <property type="molecule type" value="Genomic_DNA"/>
</dbReference>
<dbReference type="AlphaFoldDB" id="A0A9X0AJT4"/>
<evidence type="ECO:0000313" key="1">
    <source>
        <dbReference type="EMBL" id="KAJ8064124.1"/>
    </source>
</evidence>
<gene>
    <name evidence="1" type="ORF">OCU04_007960</name>
</gene>
<evidence type="ECO:0000313" key="2">
    <source>
        <dbReference type="Proteomes" id="UP001152300"/>
    </source>
</evidence>
<keyword evidence="2" id="KW-1185">Reference proteome</keyword>
<reference evidence="1" key="1">
    <citation type="submission" date="2022-11" db="EMBL/GenBank/DDBJ databases">
        <title>Genome Resource of Sclerotinia nivalis Strain SnTB1, a Plant Pathogen Isolated from American Ginseng.</title>
        <authorList>
            <person name="Fan S."/>
        </authorList>
    </citation>
    <scope>NUCLEOTIDE SEQUENCE</scope>
    <source>
        <strain evidence="1">SnTB1</strain>
    </source>
</reference>
<sequence length="100" mass="11295">MIYLTVDMSDIHQRSIIIPPTILLFSFSISSFPPSYVYVSLPHEIEGYIHSIPVCILRSSYNLKETNPTLIRLSNPSILSRLTSTKIPHSHVEFVALSPI</sequence>
<accession>A0A9X0AJT4</accession>
<dbReference type="Proteomes" id="UP001152300">
    <property type="component" value="Unassembled WGS sequence"/>
</dbReference>
<protein>
    <submittedName>
        <fullName evidence="1">Uncharacterized protein</fullName>
    </submittedName>
</protein>
<organism evidence="1 2">
    <name type="scientific">Sclerotinia nivalis</name>
    <dbReference type="NCBI Taxonomy" id="352851"/>
    <lineage>
        <taxon>Eukaryota</taxon>
        <taxon>Fungi</taxon>
        <taxon>Dikarya</taxon>
        <taxon>Ascomycota</taxon>
        <taxon>Pezizomycotina</taxon>
        <taxon>Leotiomycetes</taxon>
        <taxon>Helotiales</taxon>
        <taxon>Sclerotiniaceae</taxon>
        <taxon>Sclerotinia</taxon>
    </lineage>
</organism>
<comment type="caution">
    <text evidence="1">The sequence shown here is derived from an EMBL/GenBank/DDBJ whole genome shotgun (WGS) entry which is preliminary data.</text>
</comment>
<name>A0A9X0AJT4_9HELO</name>
<proteinExistence type="predicted"/>